<dbReference type="RefSeq" id="WP_366923498.1">
    <property type="nucleotide sequence ID" value="NZ_CP121694.1"/>
</dbReference>
<dbReference type="PROSITE" id="PS51257">
    <property type="entry name" value="PROKAR_LIPOPROTEIN"/>
    <property type="match status" value="1"/>
</dbReference>
<name>A0AAU0UKC9_9FIRM</name>
<proteinExistence type="predicted"/>
<reference evidence="1 2" key="1">
    <citation type="submission" date="2023-04" db="EMBL/GenBank/DDBJ databases">
        <authorList>
            <person name="Hsu D."/>
        </authorList>
    </citation>
    <scope>NUCLEOTIDE SEQUENCE [LARGE SCALE GENOMIC DNA]</scope>
    <source>
        <strain evidence="1 2">MK1</strain>
    </source>
</reference>
<sequence>MKLRNGMLWLVLVVMMVAAVGCGGSGVSQEELQRARDLAARIDEDLKDVKKIGVTFDPGKKEYEITTTIYSYLNKQQIADIAAQIRDRFMTGIDVKSRKISVTVFAVYDSGEKVGKAFYDARYDRLHQTYLGTD</sequence>
<dbReference type="KEGG" id="dbc:MFMK1_000392"/>
<dbReference type="EMBL" id="CP121694">
    <property type="protein sequence ID" value="WRO20609.1"/>
    <property type="molecule type" value="Genomic_DNA"/>
</dbReference>
<organism evidence="1 2">
    <name type="scientific">Metallumcola ferriviriculae</name>
    <dbReference type="NCBI Taxonomy" id="3039180"/>
    <lineage>
        <taxon>Bacteria</taxon>
        <taxon>Bacillati</taxon>
        <taxon>Bacillota</taxon>
        <taxon>Clostridia</taxon>
        <taxon>Neomoorellales</taxon>
        <taxon>Desulfitibacteraceae</taxon>
        <taxon>Metallumcola</taxon>
    </lineage>
</organism>
<dbReference type="Proteomes" id="UP001329915">
    <property type="component" value="Chromosome"/>
</dbReference>
<evidence type="ECO:0000313" key="2">
    <source>
        <dbReference type="Proteomes" id="UP001329915"/>
    </source>
</evidence>
<evidence type="ECO:0000313" key="1">
    <source>
        <dbReference type="EMBL" id="WRO20609.1"/>
    </source>
</evidence>
<accession>A0AAU0UKC9</accession>
<gene>
    <name evidence="1" type="ORF">MFMK1_000392</name>
</gene>
<keyword evidence="2" id="KW-1185">Reference proteome</keyword>
<protein>
    <submittedName>
        <fullName evidence="1">Uncharacterized protein</fullName>
    </submittedName>
</protein>
<dbReference type="AlphaFoldDB" id="A0AAU0UKC9"/>